<dbReference type="InterPro" id="IPR050718">
    <property type="entry name" value="ApaG-like"/>
</dbReference>
<dbReference type="AlphaFoldDB" id="B7GBQ0"/>
<protein>
    <recommendedName>
        <fullName evidence="1">ApaG domain-containing protein</fullName>
    </recommendedName>
</protein>
<feature type="domain" description="ApaG" evidence="1">
    <location>
        <begin position="1"/>
        <end position="91"/>
    </location>
</feature>
<dbReference type="Pfam" id="PF04379">
    <property type="entry name" value="DUF525"/>
    <property type="match status" value="1"/>
</dbReference>
<reference evidence="2 3" key="1">
    <citation type="journal article" date="2008" name="Nature">
        <title>The Phaeodactylum genome reveals the evolutionary history of diatom genomes.</title>
        <authorList>
            <person name="Bowler C."/>
            <person name="Allen A.E."/>
            <person name="Badger J.H."/>
            <person name="Grimwood J."/>
            <person name="Jabbari K."/>
            <person name="Kuo A."/>
            <person name="Maheswari U."/>
            <person name="Martens C."/>
            <person name="Maumus F."/>
            <person name="Otillar R.P."/>
            <person name="Rayko E."/>
            <person name="Salamov A."/>
            <person name="Vandepoele K."/>
            <person name="Beszteri B."/>
            <person name="Gruber A."/>
            <person name="Heijde M."/>
            <person name="Katinka M."/>
            <person name="Mock T."/>
            <person name="Valentin K."/>
            <person name="Verret F."/>
            <person name="Berges J.A."/>
            <person name="Brownlee C."/>
            <person name="Cadoret J.P."/>
            <person name="Chiovitti A."/>
            <person name="Choi C.J."/>
            <person name="Coesel S."/>
            <person name="De Martino A."/>
            <person name="Detter J.C."/>
            <person name="Durkin C."/>
            <person name="Falciatore A."/>
            <person name="Fournet J."/>
            <person name="Haruta M."/>
            <person name="Huysman M.J."/>
            <person name="Jenkins B.D."/>
            <person name="Jiroutova K."/>
            <person name="Jorgensen R.E."/>
            <person name="Joubert Y."/>
            <person name="Kaplan A."/>
            <person name="Kroger N."/>
            <person name="Kroth P.G."/>
            <person name="La Roche J."/>
            <person name="Lindquist E."/>
            <person name="Lommer M."/>
            <person name="Martin-Jezequel V."/>
            <person name="Lopez P.J."/>
            <person name="Lucas S."/>
            <person name="Mangogna M."/>
            <person name="McGinnis K."/>
            <person name="Medlin L.K."/>
            <person name="Montsant A."/>
            <person name="Oudot-Le Secq M.P."/>
            <person name="Napoli C."/>
            <person name="Obornik M."/>
            <person name="Parker M.S."/>
            <person name="Petit J.L."/>
            <person name="Porcel B.M."/>
            <person name="Poulsen N."/>
            <person name="Robison M."/>
            <person name="Rychlewski L."/>
            <person name="Rynearson T.A."/>
            <person name="Schmutz J."/>
            <person name="Shapiro H."/>
            <person name="Siaut M."/>
            <person name="Stanley M."/>
            <person name="Sussman M.R."/>
            <person name="Taylor A.R."/>
            <person name="Vardi A."/>
            <person name="von Dassow P."/>
            <person name="Vyverman W."/>
            <person name="Willis A."/>
            <person name="Wyrwicz L.S."/>
            <person name="Rokhsar D.S."/>
            <person name="Weissenbach J."/>
            <person name="Armbrust E.V."/>
            <person name="Green B.R."/>
            <person name="Van de Peer Y."/>
            <person name="Grigoriev I.V."/>
        </authorList>
    </citation>
    <scope>NUCLEOTIDE SEQUENCE [LARGE SCALE GENOMIC DNA]</scope>
    <source>
        <strain evidence="2 3">CCAP 1055/1</strain>
    </source>
</reference>
<dbReference type="PaxDb" id="2850-Phatr16243"/>
<feature type="non-terminal residue" evidence="2">
    <location>
        <position position="1"/>
    </location>
</feature>
<dbReference type="GeneID" id="7198408"/>
<dbReference type="RefSeq" id="XP_002184567.1">
    <property type="nucleotide sequence ID" value="XM_002184531.1"/>
</dbReference>
<evidence type="ECO:0000259" key="1">
    <source>
        <dbReference type="PROSITE" id="PS51087"/>
    </source>
</evidence>
<dbReference type="HOGENOM" id="CLU_343092_0_0_1"/>
<organism evidence="2 3">
    <name type="scientific">Phaeodactylum tricornutum (strain CCAP 1055/1)</name>
    <dbReference type="NCBI Taxonomy" id="556484"/>
    <lineage>
        <taxon>Eukaryota</taxon>
        <taxon>Sar</taxon>
        <taxon>Stramenopiles</taxon>
        <taxon>Ochrophyta</taxon>
        <taxon>Bacillariophyta</taxon>
        <taxon>Bacillariophyceae</taxon>
        <taxon>Bacillariophycidae</taxon>
        <taxon>Naviculales</taxon>
        <taxon>Phaeodactylaceae</taxon>
        <taxon>Phaeodactylum</taxon>
    </lineage>
</organism>
<dbReference type="OrthoDB" id="34839at2759"/>
<dbReference type="PANTHER" id="PTHR47191">
    <property type="entry name" value="OS05G0170800 PROTEIN"/>
    <property type="match status" value="1"/>
</dbReference>
<dbReference type="EMBL" id="CM000626">
    <property type="protein sequence ID" value="EEC43966.1"/>
    <property type="molecule type" value="Genomic_DNA"/>
</dbReference>
<dbReference type="InterPro" id="IPR036767">
    <property type="entry name" value="ApaG_sf"/>
</dbReference>
<accession>B7GBQ0</accession>
<sequence>VQVTSVYNKEQSDPPMRKHCFQYTIRITNNSPTDTIQLLGRRFEIQTVGSSMKDVVQGEGVTGRTPVLKPGEVFEYTSTAPLSVRPIGTTE</sequence>
<proteinExistence type="predicted"/>
<dbReference type="Proteomes" id="UP000000759">
    <property type="component" value="Chromosome 24"/>
</dbReference>
<gene>
    <name evidence="2" type="ORF">PHATRDRAFT_16243</name>
</gene>
<dbReference type="eggNOG" id="ENOG502SBP9">
    <property type="taxonomic scope" value="Eukaryota"/>
</dbReference>
<dbReference type="InParanoid" id="B7GBQ0"/>
<keyword evidence="3" id="KW-1185">Reference proteome</keyword>
<dbReference type="KEGG" id="pti:PHATRDRAFT_16243"/>
<reference evidence="3" key="2">
    <citation type="submission" date="2008-08" db="EMBL/GenBank/DDBJ databases">
        <authorList>
            <consortium name="Diatom Consortium"/>
            <person name="Grigoriev I."/>
            <person name="Grimwood J."/>
            <person name="Kuo A."/>
            <person name="Otillar R.P."/>
            <person name="Salamov A."/>
            <person name="Detter J.C."/>
            <person name="Lindquist E."/>
            <person name="Shapiro H."/>
            <person name="Lucas S."/>
            <person name="Glavina del Rio T."/>
            <person name="Pitluck S."/>
            <person name="Rokhsar D."/>
            <person name="Bowler C."/>
        </authorList>
    </citation>
    <scope>GENOME REANNOTATION</scope>
    <source>
        <strain evidence="3">CCAP 1055/1</strain>
    </source>
</reference>
<evidence type="ECO:0000313" key="3">
    <source>
        <dbReference type="Proteomes" id="UP000000759"/>
    </source>
</evidence>
<feature type="non-terminal residue" evidence="2">
    <location>
        <position position="91"/>
    </location>
</feature>
<dbReference type="InterPro" id="IPR007474">
    <property type="entry name" value="ApaG_domain"/>
</dbReference>
<dbReference type="PANTHER" id="PTHR47191:SF2">
    <property type="entry name" value="OS05G0170800 PROTEIN"/>
    <property type="match status" value="1"/>
</dbReference>
<name>B7GBQ0_PHATC</name>
<dbReference type="Gene3D" id="2.60.40.1470">
    <property type="entry name" value="ApaG domain"/>
    <property type="match status" value="1"/>
</dbReference>
<dbReference type="PROSITE" id="PS51087">
    <property type="entry name" value="APAG"/>
    <property type="match status" value="1"/>
</dbReference>
<evidence type="ECO:0000313" key="2">
    <source>
        <dbReference type="EMBL" id="EEC43966.1"/>
    </source>
</evidence>
<dbReference type="SUPFAM" id="SSF110069">
    <property type="entry name" value="ApaG-like"/>
    <property type="match status" value="1"/>
</dbReference>